<feature type="non-terminal residue" evidence="2">
    <location>
        <position position="1"/>
    </location>
</feature>
<organism evidence="2 3">
    <name type="scientific">Galemys pyrenaicus</name>
    <name type="common">Iberian desman</name>
    <name type="synonym">Pyrenean desman</name>
    <dbReference type="NCBI Taxonomy" id="202257"/>
    <lineage>
        <taxon>Eukaryota</taxon>
        <taxon>Metazoa</taxon>
        <taxon>Chordata</taxon>
        <taxon>Craniata</taxon>
        <taxon>Vertebrata</taxon>
        <taxon>Euteleostomi</taxon>
        <taxon>Mammalia</taxon>
        <taxon>Eutheria</taxon>
        <taxon>Laurasiatheria</taxon>
        <taxon>Eulipotyphla</taxon>
        <taxon>Talpidae</taxon>
        <taxon>Galemys</taxon>
    </lineage>
</organism>
<feature type="region of interest" description="Disordered" evidence="1">
    <location>
        <begin position="14"/>
        <end position="47"/>
    </location>
</feature>
<evidence type="ECO:0000313" key="2">
    <source>
        <dbReference type="EMBL" id="KAG8520349.1"/>
    </source>
</evidence>
<reference evidence="2" key="1">
    <citation type="journal article" date="2021" name="Evol. Appl.">
        <title>The genome of the Pyrenean desman and the effects of bottlenecks and inbreeding on the genomic landscape of an endangered species.</title>
        <authorList>
            <person name="Escoda L."/>
            <person name="Castresana J."/>
        </authorList>
    </citation>
    <scope>NUCLEOTIDE SEQUENCE</scope>
    <source>
        <strain evidence="2">IBE-C5619</strain>
    </source>
</reference>
<comment type="caution">
    <text evidence="2">The sequence shown here is derived from an EMBL/GenBank/DDBJ whole genome shotgun (WGS) entry which is preliminary data.</text>
</comment>
<evidence type="ECO:0000313" key="3">
    <source>
        <dbReference type="Proteomes" id="UP000700334"/>
    </source>
</evidence>
<sequence>VENSQVRLILQVYHQHRRKHTPSESSDEKRRKANNINTQKIPHSHQYPSHYGDIDVISWSHSVSFLLSGRM</sequence>
<accession>A0A8J6AER8</accession>
<feature type="non-terminal residue" evidence="2">
    <location>
        <position position="71"/>
    </location>
</feature>
<evidence type="ECO:0000256" key="1">
    <source>
        <dbReference type="SAM" id="MobiDB-lite"/>
    </source>
</evidence>
<keyword evidence="3" id="KW-1185">Reference proteome</keyword>
<name>A0A8J6AER8_GALPY</name>
<dbReference type="Proteomes" id="UP000700334">
    <property type="component" value="Unassembled WGS sequence"/>
</dbReference>
<proteinExistence type="predicted"/>
<protein>
    <submittedName>
        <fullName evidence="2">Uncharacterized protein</fullName>
    </submittedName>
</protein>
<dbReference type="AlphaFoldDB" id="A0A8J6AER8"/>
<gene>
    <name evidence="2" type="ORF">J0S82_019512</name>
</gene>
<dbReference type="EMBL" id="JAGFMF010011573">
    <property type="protein sequence ID" value="KAG8520349.1"/>
    <property type="molecule type" value="Genomic_DNA"/>
</dbReference>